<sequence length="694" mass="70090">MSRSPDRLRLRLLSAKATLTSPPPKGGTLLTLTLPTAPPTVVTTGAAGTKLPTWPIPPPSSETGAHAWYVTTDAARMRRSVVVRVREAGRAAKLVGAAKIPLAALATGPDSLVVDVVDPAGGEQVVARVQLRLVFELVRAVRFVLADVRVAHLPLRLPQQPPRSSVPPTRRPGKVPNSRSSPTSTSRSVPKRGAGRSSSKAAGGGSDAASSPLPGAADPSHKSLRVGVALGSTPPASERDYTVVTSPASMVAARSGGDVSVRWADDGSTLNVTSTGSLKDLVVPRRDGSSVCLFFSVQTSSSAADSRKLKWHQAAIGALPMGLLLSSLRSPNMTTARKLLVPLASVGGAQAGDVRANILIRSLPHVAQMHGRGIHNVNGVVEVPARVNGATGTASAAASYTLLPWLPLPPATRELPPVPGDGTPALDVSGTSSGPLGGSDAGSGQSNGSGGLAAFADASCPTPPASAPAPPPVGAASAPTTPMAPWEVDAYFPPPPSLPLPPGPPLPGAYGAYPPSAPPAPLVRSNSGTSLAIHPRFVAAARAAGPASWVPPHTDRPLQAYEGATFGIGVLSLDGNSSGGVGVAPTDPLVSDVYDSVGSASTLTTLGSAEEPSGAHLHHAQPPHGRGGGALGLYDTNVSVGSTGSSGTIHGLPVGAAPSSEMRRGAGKFTSDGRLREEEPLPPPPEMPAALMYG</sequence>
<organism evidence="1 2">
    <name type="scientific">Pyropia yezoensis</name>
    <name type="common">Susabi-nori</name>
    <name type="synonym">Porphyra yezoensis</name>
    <dbReference type="NCBI Taxonomy" id="2788"/>
    <lineage>
        <taxon>Eukaryota</taxon>
        <taxon>Rhodophyta</taxon>
        <taxon>Bangiophyceae</taxon>
        <taxon>Bangiales</taxon>
        <taxon>Bangiaceae</taxon>
        <taxon>Pyropia</taxon>
    </lineage>
</organism>
<dbReference type="Proteomes" id="UP000798662">
    <property type="component" value="Chromosome 3"/>
</dbReference>
<comment type="caution">
    <text evidence="1">The sequence shown here is derived from an EMBL/GenBank/DDBJ whole genome shotgun (WGS) entry which is preliminary data.</text>
</comment>
<protein>
    <submittedName>
        <fullName evidence="1">Uncharacterized protein</fullName>
    </submittedName>
</protein>
<reference evidence="1" key="1">
    <citation type="submission" date="2019-11" db="EMBL/GenBank/DDBJ databases">
        <title>Nori genome reveals adaptations in red seaweeds to the harsh intertidal environment.</title>
        <authorList>
            <person name="Wang D."/>
            <person name="Mao Y."/>
        </authorList>
    </citation>
    <scope>NUCLEOTIDE SEQUENCE</scope>
    <source>
        <tissue evidence="1">Gametophyte</tissue>
    </source>
</reference>
<keyword evidence="2" id="KW-1185">Reference proteome</keyword>
<accession>A0ACC3CCD5</accession>
<evidence type="ECO:0000313" key="1">
    <source>
        <dbReference type="EMBL" id="KAK1867728.1"/>
    </source>
</evidence>
<gene>
    <name evidence="1" type="ORF">I4F81_010230</name>
</gene>
<evidence type="ECO:0000313" key="2">
    <source>
        <dbReference type="Proteomes" id="UP000798662"/>
    </source>
</evidence>
<name>A0ACC3CCD5_PYRYE</name>
<dbReference type="EMBL" id="CM020620">
    <property type="protein sequence ID" value="KAK1867728.1"/>
    <property type="molecule type" value="Genomic_DNA"/>
</dbReference>
<proteinExistence type="predicted"/>